<evidence type="ECO:0000259" key="6">
    <source>
        <dbReference type="PROSITE" id="PS51385"/>
    </source>
</evidence>
<dbReference type="GO" id="GO:0003729">
    <property type="term" value="F:mRNA binding"/>
    <property type="evidence" value="ECO:0007669"/>
    <property type="project" value="TreeGrafter"/>
</dbReference>
<evidence type="ECO:0000313" key="9">
    <source>
        <dbReference type="Proteomes" id="UP001378960"/>
    </source>
</evidence>
<evidence type="ECO:0000256" key="4">
    <source>
        <dbReference type="ARBA" id="ARBA00022490"/>
    </source>
</evidence>
<dbReference type="PROSITE" id="PS51385">
    <property type="entry name" value="YJEF_N"/>
    <property type="match status" value="1"/>
</dbReference>
<feature type="region of interest" description="Disordered" evidence="5">
    <location>
        <begin position="73"/>
        <end position="126"/>
    </location>
</feature>
<dbReference type="PROSITE" id="PS51512">
    <property type="entry name" value="DFDF"/>
    <property type="match status" value="1"/>
</dbReference>
<dbReference type="Pfam" id="PF09532">
    <property type="entry name" value="FDF"/>
    <property type="match status" value="1"/>
</dbReference>
<dbReference type="EMBL" id="BTGB01000005">
    <property type="protein sequence ID" value="GMM47141.1"/>
    <property type="molecule type" value="Genomic_DNA"/>
</dbReference>
<reference evidence="8 9" key="1">
    <citation type="journal article" date="2023" name="Elife">
        <title>Identification of key yeast species and microbe-microbe interactions impacting larval growth of Drosophila in the wild.</title>
        <authorList>
            <person name="Mure A."/>
            <person name="Sugiura Y."/>
            <person name="Maeda R."/>
            <person name="Honda K."/>
            <person name="Sakurai N."/>
            <person name="Takahashi Y."/>
            <person name="Watada M."/>
            <person name="Katoh T."/>
            <person name="Gotoh A."/>
            <person name="Gotoh Y."/>
            <person name="Taniguchi I."/>
            <person name="Nakamura K."/>
            <person name="Hayashi T."/>
            <person name="Katayama T."/>
            <person name="Uemura T."/>
            <person name="Hattori Y."/>
        </authorList>
    </citation>
    <scope>NUCLEOTIDE SEQUENCE [LARGE SCALE GENOMIC DNA]</scope>
    <source>
        <strain evidence="8 9">PK-24</strain>
    </source>
</reference>
<dbReference type="GO" id="GO:0000932">
    <property type="term" value="C:P-body"/>
    <property type="evidence" value="ECO:0007669"/>
    <property type="project" value="UniProtKB-SubCell"/>
</dbReference>
<dbReference type="GO" id="GO:0033962">
    <property type="term" value="P:P-body assembly"/>
    <property type="evidence" value="ECO:0007669"/>
    <property type="project" value="TreeGrafter"/>
</dbReference>
<feature type="domain" description="DFDF" evidence="7">
    <location>
        <begin position="146"/>
        <end position="182"/>
    </location>
</feature>
<dbReference type="SUPFAM" id="SSF64153">
    <property type="entry name" value="YjeF N-terminal domain-like"/>
    <property type="match status" value="1"/>
</dbReference>
<dbReference type="Proteomes" id="UP001378960">
    <property type="component" value="Unassembled WGS sequence"/>
</dbReference>
<dbReference type="AlphaFoldDB" id="A0AAV5R979"/>
<dbReference type="InterPro" id="IPR019050">
    <property type="entry name" value="FDF_dom"/>
</dbReference>
<feature type="compositionally biased region" description="Basic and acidic residues" evidence="5">
    <location>
        <begin position="84"/>
        <end position="101"/>
    </location>
</feature>
<evidence type="ECO:0000259" key="7">
    <source>
        <dbReference type="PROSITE" id="PS51512"/>
    </source>
</evidence>
<organism evidence="8 9">
    <name type="scientific">Pichia kluyveri</name>
    <name type="common">Yeast</name>
    <dbReference type="NCBI Taxonomy" id="36015"/>
    <lineage>
        <taxon>Eukaryota</taxon>
        <taxon>Fungi</taxon>
        <taxon>Dikarya</taxon>
        <taxon>Ascomycota</taxon>
        <taxon>Saccharomycotina</taxon>
        <taxon>Pichiomycetes</taxon>
        <taxon>Pichiales</taxon>
        <taxon>Pichiaceae</taxon>
        <taxon>Pichia</taxon>
    </lineage>
</organism>
<gene>
    <name evidence="8" type="ORF">DAPK24_037160</name>
</gene>
<comment type="caution">
    <text evidence="8">The sequence shown here is derived from an EMBL/GenBank/DDBJ whole genome shotgun (WGS) entry which is preliminary data.</text>
</comment>
<proteinExistence type="inferred from homology"/>
<name>A0AAV5R979_PICKL</name>
<evidence type="ECO:0000256" key="5">
    <source>
        <dbReference type="SAM" id="MobiDB-lite"/>
    </source>
</evidence>
<evidence type="ECO:0000313" key="8">
    <source>
        <dbReference type="EMBL" id="GMM47141.1"/>
    </source>
</evidence>
<feature type="region of interest" description="Disordered" evidence="5">
    <location>
        <begin position="237"/>
        <end position="267"/>
    </location>
</feature>
<accession>A0AAV5R979</accession>
<evidence type="ECO:0000256" key="1">
    <source>
        <dbReference type="ARBA" id="ARBA00004201"/>
    </source>
</evidence>
<sequence>MSQFQGYTVDISLKGQDGRTIRGIISNIVNRDIILKNPVYVKSDGSYEKANAERITLPADTIADLNVIELAKESKQSRRSKKSGKNEQNDNNIKENTEEKTRKSKGKANGNANVNGDVNGNGNEKFDAPMVTKYVDIYNEKPKRVDSQSKKSIQLEEFDFASNLEKFDKQSVFKSISKSDNVEQSDRLVSFNKVDNVRKGKSDNYDNNEMVLKKKSDAGWDDNNEYNYSNVVGSSANSKVSGNSFPSSKSDNISKDSLNGRQTSNISLENNRKASITSTFAQFHSKSHGEAPIPTCSTLQLSEIFHLCNSKFDIDNRILIENSSRSICDVIINRVIGNFRISLKNHNEPPVILAVVGNNKAGAISIATARQLFNRGFKLVLYLLYDSENSQDELLNIVDQELKRYSNFGGKIVTKLSQLNQILHEVEKNPLELILDGLQGFDNDINELEDVELKQASELINWCNDSKVPIMSIDIPTGLNPSSGTFEGEEDSMIINSKYVVSIGLALSSTLNMYKFGYFEKGQVGHFLIECGIPRRLFGSKGTLRRFDRRWFAETSSIDLNVA</sequence>
<dbReference type="InterPro" id="IPR025762">
    <property type="entry name" value="DFDF"/>
</dbReference>
<evidence type="ECO:0000256" key="3">
    <source>
        <dbReference type="ARBA" id="ARBA00015797"/>
    </source>
</evidence>
<keyword evidence="9" id="KW-1185">Reference proteome</keyword>
<feature type="compositionally biased region" description="Low complexity" evidence="5">
    <location>
        <begin position="107"/>
        <end position="123"/>
    </location>
</feature>
<dbReference type="Gene3D" id="3.40.50.10260">
    <property type="entry name" value="YjeF N-terminal domain"/>
    <property type="match status" value="1"/>
</dbReference>
<dbReference type="GO" id="GO:0031087">
    <property type="term" value="P:deadenylation-independent decapping of nuclear-transcribed mRNA"/>
    <property type="evidence" value="ECO:0007669"/>
    <property type="project" value="TreeGrafter"/>
</dbReference>
<feature type="domain" description="YjeF N-terminal" evidence="6">
    <location>
        <begin position="301"/>
        <end position="539"/>
    </location>
</feature>
<dbReference type="PANTHER" id="PTHR13612:SF0">
    <property type="entry name" value="ENHANCER OF MRNA-DECAPPING PROTEIN 3"/>
    <property type="match status" value="1"/>
</dbReference>
<protein>
    <recommendedName>
        <fullName evidence="3">Enhancer of mRNA-decapping protein 3</fullName>
    </recommendedName>
</protein>
<dbReference type="Pfam" id="PF03853">
    <property type="entry name" value="YjeF_N"/>
    <property type="match status" value="1"/>
</dbReference>
<dbReference type="PANTHER" id="PTHR13612">
    <property type="entry name" value="ENHANCER OF MRNA-DECAPPING PROTEIN 3"/>
    <property type="match status" value="1"/>
</dbReference>
<dbReference type="InterPro" id="IPR004443">
    <property type="entry name" value="YjeF_N_dom"/>
</dbReference>
<dbReference type="SMART" id="SM01199">
    <property type="entry name" value="FDF"/>
    <property type="match status" value="1"/>
</dbReference>
<comment type="subcellular location">
    <subcellularLocation>
        <location evidence="1">Cytoplasm</location>
        <location evidence="1">P-body</location>
    </subcellularLocation>
</comment>
<dbReference type="InterPro" id="IPR036652">
    <property type="entry name" value="YjeF_N_dom_sf"/>
</dbReference>
<keyword evidence="4" id="KW-0963">Cytoplasm</keyword>
<comment type="similarity">
    <text evidence="2">Belongs to the EDC3 family.</text>
</comment>
<evidence type="ECO:0000256" key="2">
    <source>
        <dbReference type="ARBA" id="ARBA00006610"/>
    </source>
</evidence>